<dbReference type="GO" id="GO:0005886">
    <property type="term" value="C:plasma membrane"/>
    <property type="evidence" value="ECO:0007669"/>
    <property type="project" value="UniProtKB-SubCell"/>
</dbReference>
<proteinExistence type="predicted"/>
<evidence type="ECO:0000256" key="6">
    <source>
        <dbReference type="SAM" id="Phobius"/>
    </source>
</evidence>
<accession>A0A128FGD0</accession>
<reference evidence="8" key="1">
    <citation type="submission" date="2016-02" db="EMBL/GenBank/DDBJ databases">
        <authorList>
            <person name="Rodrigo-Torres Lidia"/>
            <person name="Arahal R.David."/>
        </authorList>
    </citation>
    <scope>NUCLEOTIDE SEQUENCE [LARGE SCALE GENOMIC DNA]</scope>
    <source>
        <strain evidence="8">CECT 9029</strain>
    </source>
</reference>
<feature type="transmembrane region" description="Helical" evidence="6">
    <location>
        <begin position="42"/>
        <end position="65"/>
    </location>
</feature>
<dbReference type="PANTHER" id="PTHR42703:SF1">
    <property type="entry name" value="NA(+)_H(+) ANTIPORTER SUBUNIT D1"/>
    <property type="match status" value="1"/>
</dbReference>
<comment type="subcellular location">
    <subcellularLocation>
        <location evidence="1">Cell membrane</location>
        <topology evidence="1">Multi-pass membrane protein</topology>
    </subcellularLocation>
</comment>
<sequence length="94" mass="10249">MLAATALLVGLLTIFSMSKIWNEAFWKKPTNDELESKALSRAPLYLYSLPIVMLAALSLLIGLVAEPFYQFAEHAAQQLLVPDAYIQAVLGGAP</sequence>
<protein>
    <submittedName>
        <fullName evidence="7">Na(+)/H(+) antiporter subunit D</fullName>
    </submittedName>
</protein>
<evidence type="ECO:0000256" key="5">
    <source>
        <dbReference type="ARBA" id="ARBA00023136"/>
    </source>
</evidence>
<keyword evidence="8" id="KW-1185">Reference proteome</keyword>
<keyword evidence="2" id="KW-1003">Cell membrane</keyword>
<organism evidence="7 8">
    <name type="scientific">Grimontia celer</name>
    <dbReference type="NCBI Taxonomy" id="1796497"/>
    <lineage>
        <taxon>Bacteria</taxon>
        <taxon>Pseudomonadati</taxon>
        <taxon>Pseudomonadota</taxon>
        <taxon>Gammaproteobacteria</taxon>
        <taxon>Vibrionales</taxon>
        <taxon>Vibrionaceae</taxon>
        <taxon>Grimontia</taxon>
    </lineage>
</organism>
<evidence type="ECO:0000256" key="2">
    <source>
        <dbReference type="ARBA" id="ARBA00022475"/>
    </source>
</evidence>
<dbReference type="InterPro" id="IPR050586">
    <property type="entry name" value="CPA3_Na-H_Antiporter_D"/>
</dbReference>
<keyword evidence="4 6" id="KW-1133">Transmembrane helix</keyword>
<keyword evidence="3 6" id="KW-0812">Transmembrane</keyword>
<evidence type="ECO:0000256" key="3">
    <source>
        <dbReference type="ARBA" id="ARBA00022692"/>
    </source>
</evidence>
<evidence type="ECO:0000313" key="7">
    <source>
        <dbReference type="EMBL" id="CZF85580.1"/>
    </source>
</evidence>
<evidence type="ECO:0000313" key="8">
    <source>
        <dbReference type="Proteomes" id="UP000071641"/>
    </source>
</evidence>
<evidence type="ECO:0000256" key="1">
    <source>
        <dbReference type="ARBA" id="ARBA00004651"/>
    </source>
</evidence>
<dbReference type="EMBL" id="FIZX01000053">
    <property type="protein sequence ID" value="CZF85580.1"/>
    <property type="molecule type" value="Genomic_DNA"/>
</dbReference>
<dbReference type="PANTHER" id="PTHR42703">
    <property type="entry name" value="NADH DEHYDROGENASE"/>
    <property type="match status" value="1"/>
</dbReference>
<evidence type="ECO:0000256" key="4">
    <source>
        <dbReference type="ARBA" id="ARBA00022989"/>
    </source>
</evidence>
<gene>
    <name evidence="7" type="primary">mrpD</name>
    <name evidence="7" type="ORF">GCE9029_05088</name>
</gene>
<dbReference type="Proteomes" id="UP000071641">
    <property type="component" value="Unassembled WGS sequence"/>
</dbReference>
<dbReference type="AlphaFoldDB" id="A0A128FGD0"/>
<name>A0A128FGD0_9GAMM</name>
<keyword evidence="5 6" id="KW-0472">Membrane</keyword>
<dbReference type="STRING" id="1796497.GCE9029_05088"/>